<protein>
    <submittedName>
        <fullName evidence="1">Uncharacterized protein</fullName>
    </submittedName>
</protein>
<sequence length="25" mass="2971">MSPCVSYLVFFCQFQISRCPMRSCH</sequence>
<reference evidence="1" key="1">
    <citation type="submission" date="2014-09" db="EMBL/GenBank/DDBJ databases">
        <authorList>
            <person name="Magalhaes I.L.F."/>
            <person name="Oliveira U."/>
            <person name="Santos F.R."/>
            <person name="Vidigal T.H.D.A."/>
            <person name="Brescovit A.D."/>
            <person name="Santos A.J."/>
        </authorList>
    </citation>
    <scope>NUCLEOTIDE SEQUENCE</scope>
    <source>
        <tissue evidence="1">Shoot tissue taken approximately 20 cm above the soil surface</tissue>
    </source>
</reference>
<proteinExistence type="predicted"/>
<dbReference type="AlphaFoldDB" id="A0A0A9FHW7"/>
<accession>A0A0A9FHW7</accession>
<organism evidence="1">
    <name type="scientific">Arundo donax</name>
    <name type="common">Giant reed</name>
    <name type="synonym">Donax arundinaceus</name>
    <dbReference type="NCBI Taxonomy" id="35708"/>
    <lineage>
        <taxon>Eukaryota</taxon>
        <taxon>Viridiplantae</taxon>
        <taxon>Streptophyta</taxon>
        <taxon>Embryophyta</taxon>
        <taxon>Tracheophyta</taxon>
        <taxon>Spermatophyta</taxon>
        <taxon>Magnoliopsida</taxon>
        <taxon>Liliopsida</taxon>
        <taxon>Poales</taxon>
        <taxon>Poaceae</taxon>
        <taxon>PACMAD clade</taxon>
        <taxon>Arundinoideae</taxon>
        <taxon>Arundineae</taxon>
        <taxon>Arundo</taxon>
    </lineage>
</organism>
<dbReference type="EMBL" id="GBRH01187062">
    <property type="protein sequence ID" value="JAE10834.1"/>
    <property type="molecule type" value="Transcribed_RNA"/>
</dbReference>
<evidence type="ECO:0000313" key="1">
    <source>
        <dbReference type="EMBL" id="JAE10834.1"/>
    </source>
</evidence>
<reference evidence="1" key="2">
    <citation type="journal article" date="2015" name="Data Brief">
        <title>Shoot transcriptome of the giant reed, Arundo donax.</title>
        <authorList>
            <person name="Barrero R.A."/>
            <person name="Guerrero F.D."/>
            <person name="Moolhuijzen P."/>
            <person name="Goolsby J.A."/>
            <person name="Tidwell J."/>
            <person name="Bellgard S.E."/>
            <person name="Bellgard M.I."/>
        </authorList>
    </citation>
    <scope>NUCLEOTIDE SEQUENCE</scope>
    <source>
        <tissue evidence="1">Shoot tissue taken approximately 20 cm above the soil surface</tissue>
    </source>
</reference>
<name>A0A0A9FHW7_ARUDO</name>